<sequence length="31" mass="3594">MSIYLYAMIILLHLKCEFQCSSILYGNLTIV</sequence>
<protein>
    <submittedName>
        <fullName evidence="1">Uncharacterized protein</fullName>
    </submittedName>
</protein>
<name>A0A0A9G2K1_ARUDO</name>
<accession>A0A0A9G2K1</accession>
<dbReference type="EMBL" id="GBRH01180212">
    <property type="protein sequence ID" value="JAE17684.1"/>
    <property type="molecule type" value="Transcribed_RNA"/>
</dbReference>
<organism evidence="1">
    <name type="scientific">Arundo donax</name>
    <name type="common">Giant reed</name>
    <name type="synonym">Donax arundinaceus</name>
    <dbReference type="NCBI Taxonomy" id="35708"/>
    <lineage>
        <taxon>Eukaryota</taxon>
        <taxon>Viridiplantae</taxon>
        <taxon>Streptophyta</taxon>
        <taxon>Embryophyta</taxon>
        <taxon>Tracheophyta</taxon>
        <taxon>Spermatophyta</taxon>
        <taxon>Magnoliopsida</taxon>
        <taxon>Liliopsida</taxon>
        <taxon>Poales</taxon>
        <taxon>Poaceae</taxon>
        <taxon>PACMAD clade</taxon>
        <taxon>Arundinoideae</taxon>
        <taxon>Arundineae</taxon>
        <taxon>Arundo</taxon>
    </lineage>
</organism>
<reference evidence="1" key="1">
    <citation type="submission" date="2014-09" db="EMBL/GenBank/DDBJ databases">
        <authorList>
            <person name="Magalhaes I.L.F."/>
            <person name="Oliveira U."/>
            <person name="Santos F.R."/>
            <person name="Vidigal T.H.D.A."/>
            <person name="Brescovit A.D."/>
            <person name="Santos A.J."/>
        </authorList>
    </citation>
    <scope>NUCLEOTIDE SEQUENCE</scope>
    <source>
        <tissue evidence="1">Shoot tissue taken approximately 20 cm above the soil surface</tissue>
    </source>
</reference>
<reference evidence="1" key="2">
    <citation type="journal article" date="2015" name="Data Brief">
        <title>Shoot transcriptome of the giant reed, Arundo donax.</title>
        <authorList>
            <person name="Barrero R.A."/>
            <person name="Guerrero F.D."/>
            <person name="Moolhuijzen P."/>
            <person name="Goolsby J.A."/>
            <person name="Tidwell J."/>
            <person name="Bellgard S.E."/>
            <person name="Bellgard M.I."/>
        </authorList>
    </citation>
    <scope>NUCLEOTIDE SEQUENCE</scope>
    <source>
        <tissue evidence="1">Shoot tissue taken approximately 20 cm above the soil surface</tissue>
    </source>
</reference>
<dbReference type="AlphaFoldDB" id="A0A0A9G2K1"/>
<proteinExistence type="predicted"/>
<evidence type="ECO:0000313" key="1">
    <source>
        <dbReference type="EMBL" id="JAE17684.1"/>
    </source>
</evidence>